<dbReference type="Gene3D" id="1.10.150.20">
    <property type="entry name" value="5' to 3' exonuclease, C-terminal subdomain"/>
    <property type="match status" value="1"/>
</dbReference>
<evidence type="ECO:0000256" key="8">
    <source>
        <dbReference type="ARBA" id="ARBA00022490"/>
    </source>
</evidence>
<evidence type="ECO:0000256" key="4">
    <source>
        <dbReference type="ARBA" id="ARBA00010945"/>
    </source>
</evidence>
<dbReference type="InterPro" id="IPR017961">
    <property type="entry name" value="DNA_pol_Y-fam_little_finger"/>
</dbReference>
<feature type="compositionally biased region" description="Low complexity" evidence="20">
    <location>
        <begin position="178"/>
        <end position="188"/>
    </location>
</feature>
<evidence type="ECO:0000259" key="21">
    <source>
        <dbReference type="PROSITE" id="PS50172"/>
    </source>
</evidence>
<feature type="region of interest" description="Disordered" evidence="20">
    <location>
        <begin position="814"/>
        <end position="884"/>
    </location>
</feature>
<evidence type="ECO:0000256" key="9">
    <source>
        <dbReference type="ARBA" id="ARBA00022634"/>
    </source>
</evidence>
<dbReference type="GO" id="GO:0017125">
    <property type="term" value="F:deoxycytidyl transferase activity"/>
    <property type="evidence" value="ECO:0007669"/>
    <property type="project" value="TreeGrafter"/>
</dbReference>
<keyword evidence="11" id="KW-0548">Nucleotidyltransferase</keyword>
<dbReference type="InterPro" id="IPR022880">
    <property type="entry name" value="DNApol_IV"/>
</dbReference>
<comment type="catalytic activity">
    <reaction evidence="19">
        <text>DNA(n) + a 2'-deoxyribonucleoside 5'-triphosphate = DNA(n+1) + diphosphate</text>
        <dbReference type="Rhea" id="RHEA:22508"/>
        <dbReference type="Rhea" id="RHEA-COMP:17339"/>
        <dbReference type="Rhea" id="RHEA-COMP:17340"/>
        <dbReference type="ChEBI" id="CHEBI:33019"/>
        <dbReference type="ChEBI" id="CHEBI:61560"/>
        <dbReference type="ChEBI" id="CHEBI:173112"/>
        <dbReference type="EC" id="2.7.7.7"/>
    </reaction>
</comment>
<proteinExistence type="inferred from homology"/>
<dbReference type="FunFam" id="3.30.1490.100:FF:000001">
    <property type="entry name" value="DNA repair protein REV1"/>
    <property type="match status" value="1"/>
</dbReference>
<dbReference type="InterPro" id="IPR043128">
    <property type="entry name" value="Rev_trsase/Diguanyl_cyclase"/>
</dbReference>
<dbReference type="SMART" id="SM00292">
    <property type="entry name" value="BRCT"/>
    <property type="match status" value="1"/>
</dbReference>
<dbReference type="GO" id="GO:0005737">
    <property type="term" value="C:cytoplasm"/>
    <property type="evidence" value="ECO:0007669"/>
    <property type="project" value="UniProtKB-SubCell"/>
</dbReference>
<accession>A0AAW1PKX5</accession>
<dbReference type="GO" id="GO:0046872">
    <property type="term" value="F:metal ion binding"/>
    <property type="evidence" value="ECO:0007669"/>
    <property type="project" value="UniProtKB-KW"/>
</dbReference>
<keyword evidence="17" id="KW-0234">DNA repair</keyword>
<dbReference type="HAMAP" id="MF_01113">
    <property type="entry name" value="DNApol_IV"/>
    <property type="match status" value="1"/>
</dbReference>
<dbReference type="InterPro" id="IPR053848">
    <property type="entry name" value="IMS_HHH_1"/>
</dbReference>
<dbReference type="PANTHER" id="PTHR45990:SF1">
    <property type="entry name" value="DNA REPAIR PROTEIN REV1"/>
    <property type="match status" value="1"/>
</dbReference>
<dbReference type="Gene3D" id="3.40.1170.60">
    <property type="match status" value="1"/>
</dbReference>
<dbReference type="AlphaFoldDB" id="A0AAW1PKX5"/>
<dbReference type="PROSITE" id="PS50173">
    <property type="entry name" value="UMUC"/>
    <property type="match status" value="1"/>
</dbReference>
<dbReference type="NCBIfam" id="NF002677">
    <property type="entry name" value="PRK02406.1"/>
    <property type="match status" value="1"/>
</dbReference>
<keyword evidence="18" id="KW-0539">Nucleus</keyword>
<comment type="caution">
    <text evidence="23">The sequence shown here is derived from an EMBL/GenBank/DDBJ whole genome shotgun (WGS) entry which is preliminary data.</text>
</comment>
<feature type="region of interest" description="Disordered" evidence="20">
    <location>
        <begin position="171"/>
        <end position="220"/>
    </location>
</feature>
<dbReference type="PANTHER" id="PTHR45990">
    <property type="entry name" value="DNA REPAIR PROTEIN REV1"/>
    <property type="match status" value="1"/>
</dbReference>
<dbReference type="Pfam" id="PF16589">
    <property type="entry name" value="BRCT_2"/>
    <property type="match status" value="1"/>
</dbReference>
<evidence type="ECO:0000256" key="11">
    <source>
        <dbReference type="ARBA" id="ARBA00022695"/>
    </source>
</evidence>
<feature type="compositionally biased region" description="Polar residues" evidence="20">
    <location>
        <begin position="198"/>
        <end position="213"/>
    </location>
</feature>
<dbReference type="InterPro" id="IPR001126">
    <property type="entry name" value="UmuC"/>
</dbReference>
<dbReference type="GO" id="GO:0003684">
    <property type="term" value="F:damaged DNA binding"/>
    <property type="evidence" value="ECO:0007669"/>
    <property type="project" value="InterPro"/>
</dbReference>
<feature type="domain" description="UmuC" evidence="22">
    <location>
        <begin position="375"/>
        <end position="554"/>
    </location>
</feature>
<feature type="region of interest" description="Disordered" evidence="20">
    <location>
        <begin position="1"/>
        <end position="28"/>
    </location>
</feature>
<dbReference type="InterPro" id="IPR036420">
    <property type="entry name" value="BRCT_dom_sf"/>
</dbReference>
<comment type="subcellular location">
    <subcellularLocation>
        <location evidence="3">Cytoplasm</location>
    </subcellularLocation>
    <subcellularLocation>
        <location evidence="2">Nucleus</location>
    </subcellularLocation>
</comment>
<dbReference type="EC" id="2.7.7.7" evidence="5"/>
<evidence type="ECO:0000256" key="16">
    <source>
        <dbReference type="ARBA" id="ARBA00023125"/>
    </source>
</evidence>
<organism evidence="23 24">
    <name type="scientific">[Myrmecia] bisecta</name>
    <dbReference type="NCBI Taxonomy" id="41462"/>
    <lineage>
        <taxon>Eukaryota</taxon>
        <taxon>Viridiplantae</taxon>
        <taxon>Chlorophyta</taxon>
        <taxon>core chlorophytes</taxon>
        <taxon>Trebouxiophyceae</taxon>
        <taxon>Trebouxiales</taxon>
        <taxon>Trebouxiaceae</taxon>
        <taxon>Myrmecia</taxon>
    </lineage>
</organism>
<dbReference type="Gene3D" id="6.10.250.1490">
    <property type="match status" value="1"/>
</dbReference>
<keyword evidence="9" id="KW-0237">DNA synthesis</keyword>
<reference evidence="23 24" key="1">
    <citation type="journal article" date="2024" name="Nat. Commun.">
        <title>Phylogenomics reveals the evolutionary origins of lichenization in chlorophyte algae.</title>
        <authorList>
            <person name="Puginier C."/>
            <person name="Libourel C."/>
            <person name="Otte J."/>
            <person name="Skaloud P."/>
            <person name="Haon M."/>
            <person name="Grisel S."/>
            <person name="Petersen M."/>
            <person name="Berrin J.G."/>
            <person name="Delaux P.M."/>
            <person name="Dal Grande F."/>
            <person name="Keller J."/>
        </authorList>
    </citation>
    <scope>NUCLEOTIDE SEQUENCE [LARGE SCALE GENOMIC DNA]</scope>
    <source>
        <strain evidence="23 24">SAG 2043</strain>
    </source>
</reference>
<dbReference type="Gene3D" id="3.40.50.10190">
    <property type="entry name" value="BRCT domain"/>
    <property type="match status" value="1"/>
</dbReference>
<evidence type="ECO:0000256" key="10">
    <source>
        <dbReference type="ARBA" id="ARBA00022679"/>
    </source>
</evidence>
<feature type="compositionally biased region" description="Pro residues" evidence="20">
    <location>
        <begin position="737"/>
        <end position="748"/>
    </location>
</feature>
<dbReference type="PROSITE" id="PS50172">
    <property type="entry name" value="BRCT"/>
    <property type="match status" value="1"/>
</dbReference>
<evidence type="ECO:0000256" key="6">
    <source>
        <dbReference type="ARBA" id="ARBA00016178"/>
    </source>
</evidence>
<dbReference type="Pfam" id="PF21999">
    <property type="entry name" value="IMS_HHH_1"/>
    <property type="match status" value="1"/>
</dbReference>
<comment type="similarity">
    <text evidence="4">Belongs to the DNA polymerase type-Y family.</text>
</comment>
<dbReference type="GO" id="GO:0006260">
    <property type="term" value="P:DNA replication"/>
    <property type="evidence" value="ECO:0007669"/>
    <property type="project" value="UniProtKB-KW"/>
</dbReference>
<evidence type="ECO:0000259" key="22">
    <source>
        <dbReference type="PROSITE" id="PS50173"/>
    </source>
</evidence>
<evidence type="ECO:0000256" key="19">
    <source>
        <dbReference type="ARBA" id="ARBA00049244"/>
    </source>
</evidence>
<dbReference type="GO" id="GO:0005634">
    <property type="term" value="C:nucleus"/>
    <property type="evidence" value="ECO:0007669"/>
    <property type="project" value="UniProtKB-SubCell"/>
</dbReference>
<evidence type="ECO:0000256" key="7">
    <source>
        <dbReference type="ARBA" id="ARBA00020399"/>
    </source>
</evidence>
<dbReference type="Gene3D" id="3.30.70.270">
    <property type="match status" value="1"/>
</dbReference>
<keyword evidence="14" id="KW-0227">DNA damage</keyword>
<evidence type="ECO:0000256" key="15">
    <source>
        <dbReference type="ARBA" id="ARBA00022842"/>
    </source>
</evidence>
<feature type="compositionally biased region" description="Low complexity" evidence="20">
    <location>
        <begin position="940"/>
        <end position="959"/>
    </location>
</feature>
<keyword evidence="13" id="KW-0479">Metal-binding</keyword>
<dbReference type="Proteomes" id="UP001489004">
    <property type="component" value="Unassembled WGS sequence"/>
</dbReference>
<dbReference type="Gene3D" id="3.30.1490.100">
    <property type="entry name" value="DNA polymerase, Y-family, little finger domain"/>
    <property type="match status" value="1"/>
</dbReference>
<feature type="compositionally biased region" description="Polar residues" evidence="20">
    <location>
        <begin position="930"/>
        <end position="939"/>
    </location>
</feature>
<keyword evidence="10" id="KW-0808">Transferase</keyword>
<evidence type="ECO:0000256" key="12">
    <source>
        <dbReference type="ARBA" id="ARBA00022705"/>
    </source>
</evidence>
<feature type="region of interest" description="Disordered" evidence="20">
    <location>
        <begin position="251"/>
        <end position="277"/>
    </location>
</feature>
<feature type="domain" description="BRCT" evidence="21">
    <location>
        <begin position="64"/>
        <end position="155"/>
    </location>
</feature>
<evidence type="ECO:0000256" key="20">
    <source>
        <dbReference type="SAM" id="MobiDB-lite"/>
    </source>
</evidence>
<keyword evidence="24" id="KW-1185">Reference proteome</keyword>
<dbReference type="GO" id="GO:0003887">
    <property type="term" value="F:DNA-directed DNA polymerase activity"/>
    <property type="evidence" value="ECO:0007669"/>
    <property type="project" value="UniProtKB-KW"/>
</dbReference>
<dbReference type="FunFam" id="3.40.50.10190:FF:000011">
    <property type="entry name" value="DNA repair protein REV1"/>
    <property type="match status" value="1"/>
</dbReference>
<evidence type="ECO:0000256" key="2">
    <source>
        <dbReference type="ARBA" id="ARBA00004123"/>
    </source>
</evidence>
<dbReference type="CDD" id="cd17719">
    <property type="entry name" value="BRCT_Rev1"/>
    <property type="match status" value="1"/>
</dbReference>
<evidence type="ECO:0000313" key="23">
    <source>
        <dbReference type="EMBL" id="KAK9810528.1"/>
    </source>
</evidence>
<keyword evidence="8" id="KW-0963">Cytoplasm</keyword>
<feature type="region of interest" description="Disordered" evidence="20">
    <location>
        <begin position="731"/>
        <end position="753"/>
    </location>
</feature>
<dbReference type="SUPFAM" id="SSF56672">
    <property type="entry name" value="DNA/RNA polymerases"/>
    <property type="match status" value="1"/>
</dbReference>
<dbReference type="InterPro" id="IPR043502">
    <property type="entry name" value="DNA/RNA_pol_sf"/>
</dbReference>
<dbReference type="GO" id="GO:0006281">
    <property type="term" value="P:DNA repair"/>
    <property type="evidence" value="ECO:0007669"/>
    <property type="project" value="UniProtKB-KW"/>
</dbReference>
<evidence type="ECO:0000256" key="1">
    <source>
        <dbReference type="ARBA" id="ARBA00001946"/>
    </source>
</evidence>
<evidence type="ECO:0000256" key="18">
    <source>
        <dbReference type="ARBA" id="ARBA00023242"/>
    </source>
</evidence>
<dbReference type="SUPFAM" id="SSF100879">
    <property type="entry name" value="Lesion bypass DNA polymerase (Y-family), little finger domain"/>
    <property type="match status" value="1"/>
</dbReference>
<keyword evidence="15" id="KW-0460">Magnesium</keyword>
<sequence length="959" mass="102687">MSRGPVYLSRHEYKKVQPEDKAKESMHHDGSMAKYMEHKNRKLGEQFAQQAADAAALGPSLQGQEAKLFAGISIHVNGFTTPSHQELKQLMAIHGGNFENYYSRSRVTHIVCSNLPDAKVKQYDRERNPTPVVRPEWVVDSLKAGAVLPIHDYVLWQLREAPGQRSIKAFAEPSPHKSAPSLTASAPAPLEPPPSGPQLQALSRESTPSNALSDSDADELQAADEARVWDADGEWEASDYRPRASDQLNLAKATGSAAEPIAARHDPDARPLTSHAASASDREAQRIAAAARAACDVLKGAPRSSADDPNFMETFFKSSRLHFIGTWKARIEALHATMAVSAPVPQQAMPSVHAESGQRSLFMGSTASRAAERSIIHLDMDCFFASVAALGNPAFEGKPLAVCHSSSAQGTGEVSSANYEARKYGLKAGMFIAEAKRRCPALIVMPYEFDKYEAVSEAVYKILLKYTACVQPISCDEAFLDVTGLGDPEQVAASMRADIQASTGCTASAGIGPNMLVARMATKRGKPNGQFRIPSSAAGDYLNDMEVSDLPGVGWSMARKLESIGIAHVRDVKQRSKAVLQRELGTKSGSMLWNFAHGRDDRPVDPPKARKSVGAEVNWGIRFGSDADSDKFLDELAGEVAARMAAAGVRGRSITLKLKRRKAGAPEPIKFMGHGVCDNLSRSVTLSRFTSAAADLAAEGKAMLRALRVPAQQIRGVGLAVTKLDTDAASLSAKPAGPVPKAAPPPSAYTPADDRGWQEFVTAASPLGKTTGSPVGSDDEAPSLHLDLRIDSDAAGEDDDDGWMHADLTDGWHRQAGDDLGDQDSDQAGDAVDKASEESSQPPVLDPEEQARLAALKGKQPMLEDASDPAAQPPPQAQPLTSVDASVLDALPLAMKRELERAYGVQDLHSPPAKRKRGGGRGTLSRPHKQTTLSSRTTSAAPQQLPAVPALQQPRMHAR</sequence>
<dbReference type="SUPFAM" id="SSF52113">
    <property type="entry name" value="BRCT domain"/>
    <property type="match status" value="1"/>
</dbReference>
<feature type="region of interest" description="Disordered" evidence="20">
    <location>
        <begin position="902"/>
        <end position="959"/>
    </location>
</feature>
<protein>
    <recommendedName>
        <fullName evidence="6">DNA polymerase kappa</fullName>
        <ecNumber evidence="5">2.7.7.7</ecNumber>
    </recommendedName>
    <alternativeName>
        <fullName evidence="7">DNA repair protein REV1</fullName>
    </alternativeName>
</protein>
<gene>
    <name evidence="23" type="ORF">WJX72_012236</name>
</gene>
<dbReference type="Pfam" id="PF00817">
    <property type="entry name" value="IMS"/>
    <property type="match status" value="1"/>
</dbReference>
<dbReference type="InterPro" id="IPR001357">
    <property type="entry name" value="BRCT_dom"/>
</dbReference>
<feature type="compositionally biased region" description="Basic and acidic residues" evidence="20">
    <location>
        <begin position="9"/>
        <end position="28"/>
    </location>
</feature>
<evidence type="ECO:0000256" key="17">
    <source>
        <dbReference type="ARBA" id="ARBA00023204"/>
    </source>
</evidence>
<evidence type="ECO:0000256" key="14">
    <source>
        <dbReference type="ARBA" id="ARBA00022763"/>
    </source>
</evidence>
<evidence type="ECO:0000313" key="24">
    <source>
        <dbReference type="Proteomes" id="UP001489004"/>
    </source>
</evidence>
<evidence type="ECO:0000256" key="5">
    <source>
        <dbReference type="ARBA" id="ARBA00012417"/>
    </source>
</evidence>
<dbReference type="GO" id="GO:0042276">
    <property type="term" value="P:error-prone translesion synthesis"/>
    <property type="evidence" value="ECO:0007669"/>
    <property type="project" value="TreeGrafter"/>
</dbReference>
<dbReference type="GO" id="GO:0070987">
    <property type="term" value="P:error-free translesion synthesis"/>
    <property type="evidence" value="ECO:0007669"/>
    <property type="project" value="TreeGrafter"/>
</dbReference>
<dbReference type="EMBL" id="JALJOR010000010">
    <property type="protein sequence ID" value="KAK9810528.1"/>
    <property type="molecule type" value="Genomic_DNA"/>
</dbReference>
<evidence type="ECO:0000256" key="13">
    <source>
        <dbReference type="ARBA" id="ARBA00022723"/>
    </source>
</evidence>
<name>A0AAW1PKX5_9CHLO</name>
<dbReference type="Pfam" id="PF11799">
    <property type="entry name" value="IMS_C"/>
    <property type="match status" value="1"/>
</dbReference>
<dbReference type="InterPro" id="IPR036775">
    <property type="entry name" value="DNA_pol_Y-fam_lit_finger_sf"/>
</dbReference>
<keyword evidence="12" id="KW-0235">DNA replication</keyword>
<evidence type="ECO:0000256" key="3">
    <source>
        <dbReference type="ARBA" id="ARBA00004496"/>
    </source>
</evidence>
<keyword evidence="16" id="KW-0238">DNA-binding</keyword>
<comment type="cofactor">
    <cofactor evidence="1">
        <name>Mg(2+)</name>
        <dbReference type="ChEBI" id="CHEBI:18420"/>
    </cofactor>
</comment>